<gene>
    <name evidence="1" type="ORF">EJ08DRAFT_255884</name>
</gene>
<dbReference type="OrthoDB" id="2851338at2759"/>
<dbReference type="AlphaFoldDB" id="A0A9P4NRL8"/>
<proteinExistence type="predicted"/>
<evidence type="ECO:0000313" key="2">
    <source>
        <dbReference type="Proteomes" id="UP000800235"/>
    </source>
</evidence>
<keyword evidence="2" id="KW-1185">Reference proteome</keyword>
<sequence>MPSPMPTLSGPGIILSGSHISKPDLLSDDLFNKWYNTVHIPDVLSTGGVTRATRYTDANPSAKNKYISIYEIPDLSITSSEAFKNIPMTSGILPDGANIHDLANFDTRFYELVQVGDGSDEQEEWFPSIVSAGVQPSPTQLDIFDRYMRDEHLEQMSREPAWKRSRRYKLVHSIRAAENPTEYLTLYEFGEGDKLGKEVEACVPMTEGTKNLIDTAVKFELGVYRRIGAFS</sequence>
<dbReference type="EMBL" id="MU007041">
    <property type="protein sequence ID" value="KAF2430183.1"/>
    <property type="molecule type" value="Genomic_DNA"/>
</dbReference>
<accession>A0A9P4NRL8</accession>
<comment type="caution">
    <text evidence="1">The sequence shown here is derived from an EMBL/GenBank/DDBJ whole genome shotgun (WGS) entry which is preliminary data.</text>
</comment>
<reference evidence="1" key="1">
    <citation type="journal article" date="2020" name="Stud. Mycol.">
        <title>101 Dothideomycetes genomes: a test case for predicting lifestyles and emergence of pathogens.</title>
        <authorList>
            <person name="Haridas S."/>
            <person name="Albert R."/>
            <person name="Binder M."/>
            <person name="Bloem J."/>
            <person name="Labutti K."/>
            <person name="Salamov A."/>
            <person name="Andreopoulos B."/>
            <person name="Baker S."/>
            <person name="Barry K."/>
            <person name="Bills G."/>
            <person name="Bluhm B."/>
            <person name="Cannon C."/>
            <person name="Castanera R."/>
            <person name="Culley D."/>
            <person name="Daum C."/>
            <person name="Ezra D."/>
            <person name="Gonzalez J."/>
            <person name="Henrissat B."/>
            <person name="Kuo A."/>
            <person name="Liang C."/>
            <person name="Lipzen A."/>
            <person name="Lutzoni F."/>
            <person name="Magnuson J."/>
            <person name="Mondo S."/>
            <person name="Nolan M."/>
            <person name="Ohm R."/>
            <person name="Pangilinan J."/>
            <person name="Park H.-J."/>
            <person name="Ramirez L."/>
            <person name="Alfaro M."/>
            <person name="Sun H."/>
            <person name="Tritt A."/>
            <person name="Yoshinaga Y."/>
            <person name="Zwiers L.-H."/>
            <person name="Turgeon B."/>
            <person name="Goodwin S."/>
            <person name="Spatafora J."/>
            <person name="Crous P."/>
            <person name="Grigoriev I."/>
        </authorList>
    </citation>
    <scope>NUCLEOTIDE SEQUENCE</scope>
    <source>
        <strain evidence="1">CBS 130266</strain>
    </source>
</reference>
<protein>
    <submittedName>
        <fullName evidence="1">Uncharacterized protein</fullName>
    </submittedName>
</protein>
<name>A0A9P4NRL8_9PEZI</name>
<dbReference type="Proteomes" id="UP000800235">
    <property type="component" value="Unassembled WGS sequence"/>
</dbReference>
<evidence type="ECO:0000313" key="1">
    <source>
        <dbReference type="EMBL" id="KAF2430183.1"/>
    </source>
</evidence>
<organism evidence="1 2">
    <name type="scientific">Tothia fuscella</name>
    <dbReference type="NCBI Taxonomy" id="1048955"/>
    <lineage>
        <taxon>Eukaryota</taxon>
        <taxon>Fungi</taxon>
        <taxon>Dikarya</taxon>
        <taxon>Ascomycota</taxon>
        <taxon>Pezizomycotina</taxon>
        <taxon>Dothideomycetes</taxon>
        <taxon>Pleosporomycetidae</taxon>
        <taxon>Venturiales</taxon>
        <taxon>Cylindrosympodiaceae</taxon>
        <taxon>Tothia</taxon>
    </lineage>
</organism>